<dbReference type="Gene3D" id="1.10.530.10">
    <property type="match status" value="1"/>
</dbReference>
<dbReference type="STRING" id="597456.A0A0L7QIV9"/>
<dbReference type="InterPro" id="IPR015517">
    <property type="entry name" value="dCMP_deaminase-rel"/>
</dbReference>
<evidence type="ECO:0000313" key="9">
    <source>
        <dbReference type="EMBL" id="KOC58568.1"/>
    </source>
</evidence>
<dbReference type="SUPFAM" id="SSF53927">
    <property type="entry name" value="Cytidine deaminase-like"/>
    <property type="match status" value="1"/>
</dbReference>
<dbReference type="Pfam" id="PF00383">
    <property type="entry name" value="dCMP_cyt_deam_1"/>
    <property type="match status" value="1"/>
</dbReference>
<dbReference type="InterPro" id="IPR016193">
    <property type="entry name" value="Cytidine_deaminase-like"/>
</dbReference>
<dbReference type="PROSITE" id="PS51747">
    <property type="entry name" value="CYT_DCMP_DEAMINASES_2"/>
    <property type="match status" value="1"/>
</dbReference>
<evidence type="ECO:0000256" key="4">
    <source>
        <dbReference type="ARBA" id="ARBA00022801"/>
    </source>
</evidence>
<keyword evidence="2" id="KW-0479">Metal-binding</keyword>
<organism evidence="9 10">
    <name type="scientific">Habropoda laboriosa</name>
    <dbReference type="NCBI Taxonomy" id="597456"/>
    <lineage>
        <taxon>Eukaryota</taxon>
        <taxon>Metazoa</taxon>
        <taxon>Ecdysozoa</taxon>
        <taxon>Arthropoda</taxon>
        <taxon>Hexapoda</taxon>
        <taxon>Insecta</taxon>
        <taxon>Pterygota</taxon>
        <taxon>Neoptera</taxon>
        <taxon>Endopterygota</taxon>
        <taxon>Hymenoptera</taxon>
        <taxon>Apocrita</taxon>
        <taxon>Aculeata</taxon>
        <taxon>Apoidea</taxon>
        <taxon>Anthophila</taxon>
        <taxon>Apidae</taxon>
        <taxon>Habropoda</taxon>
    </lineage>
</organism>
<dbReference type="PANTHER" id="PTHR11086">
    <property type="entry name" value="DEOXYCYTIDYLATE DEAMINASE-RELATED"/>
    <property type="match status" value="1"/>
</dbReference>
<dbReference type="GO" id="GO:0004132">
    <property type="term" value="F:dCMP deaminase activity"/>
    <property type="evidence" value="ECO:0007669"/>
    <property type="project" value="TreeGrafter"/>
</dbReference>
<evidence type="ECO:0000256" key="3">
    <source>
        <dbReference type="ARBA" id="ARBA00022727"/>
    </source>
</evidence>
<accession>A0A0L7QIV9</accession>
<dbReference type="Pfam" id="PF11041">
    <property type="entry name" value="Phage_Wedge1"/>
    <property type="match status" value="1"/>
</dbReference>
<comment type="similarity">
    <text evidence="1">Belongs to the cytidine and deoxycytidylate deaminase family.</text>
</comment>
<evidence type="ECO:0000259" key="8">
    <source>
        <dbReference type="PROSITE" id="PS51747"/>
    </source>
</evidence>
<evidence type="ECO:0000256" key="5">
    <source>
        <dbReference type="ARBA" id="ARBA00022833"/>
    </source>
</evidence>
<gene>
    <name evidence="9" type="ORF">WH47_09462</name>
</gene>
<dbReference type="InterPro" id="IPR023346">
    <property type="entry name" value="Lysozyme-like_dom_sf"/>
</dbReference>
<dbReference type="Pfam" id="PF21939">
    <property type="entry name" value="Gp10_C"/>
    <property type="match status" value="1"/>
</dbReference>
<proteinExistence type="inferred from homology"/>
<dbReference type="InterPro" id="IPR002125">
    <property type="entry name" value="CMP_dCMP_dom"/>
</dbReference>
<dbReference type="InterPro" id="IPR020288">
    <property type="entry name" value="Sheath_initiator"/>
</dbReference>
<dbReference type="Gene3D" id="3.40.140.10">
    <property type="entry name" value="Cytidine Deaminase, domain 2"/>
    <property type="match status" value="1"/>
</dbReference>
<dbReference type="EMBL" id="KQ415586">
    <property type="protein sequence ID" value="KOC58568.1"/>
    <property type="molecule type" value="Genomic_DNA"/>
</dbReference>
<sequence length="1409" mass="156584">MDIFYDQEAKDFVLVGGDLKMVSDLVDQLSQRLYIRLKTFKRELFWDRTKGIDYLNQVFGIARPKTTVDSILQQEILSEPMDFIMEFTTTGLKIDTQADIFNKISANLNIALTPYLNGTTLRTDEASALGRIIRAFSKPMGENNEIMQSFPKQFDINQAEGDQLDHLASVAYRKKRKDMALAFGFVVVYGDSGVTVPKGSYASNSVTGDIFSTQKDITFDLNDVCGLTFAVNEIKDQYRITYSITGLISQSPTVIVDRVGETNTSDMAQRIANSINSQSTVLKATYNNDNTVTILLSNQRYHSDFGLPDGLTLTQSYKVVDVKAETYQSAIAEPNTVTVKKSSVQGWRGVYNPSTINSSTGIENDSDFKERLNTLLGNSTGTFDSIYARLYAVKGVSFVNIKVNSSSNTVSNITNNGLAISILGGDEDEIALALSECVSSGIATVGTITKVVYDINNGQQNYSFSRPEIIDLTMKMQITQYKNFPTNGKQLIKQAVVDYFNTMMVGQAVQYSRLYTPINTVAGFSVSNLVIGKSGEDLSQDNIFMSFNQVARLSADNILIGVLNEQQTDLIWLTKNMLNLDVAEKWHLDFIGGFIGQERVLASFDTGVFFGFEGAYQSGTFGDANNPETGAVWFNGNSYNASTSKILNDEQYLRVIKARIIKNNSQCSSINDLVEIINLLTGSTDNSVYLVKHGHLQARNKGIKMADIIASRPDFSQGTWAEQGGVVYQALQQNTGKDPSSSTDYWVKAFYSKTDGDSLKDIVNKMINEDGFLSLYVKKSDPVMDSTAKGTGYAFKTAQTTGLFLDDSKNAVINKDGETLFTFDLIKDVENESNNKVVRMSDLKSALAKKQAFPVGSLYITTTEANPSKELGYGTWEAYSQGKVLVGKSSNGDDPNWTRTVGNTFGEFEHKLVAEEIPKHNHSYDNTYNKFTAIAGDVIKKYNYSGISNGLTPSGLDNGGTNSELMVGDFKEPYISYATSQQVGDDKAHNNVQPSIVVNIWKRILDVNKILSGLINLNNVSSSVWKRQVSYILATIYHETATTFKPIEEYGKGKGKPYGQFLDINGSKYLGLNHLYYGRGFVQLTWLSNYNRAKKELGIDFVNKPELALDFNNALKITNYGMVEGWFSGRKLDTYINEKNTNYVGARYIINGTDKANLRKYITPVEKTEVQKTDAKSTEDVKTKGESNKKLVKKEKFIPNTPNAGTKQMIEAFDEGFTNKQAVDSHQIKVKSFSDLIKLKQTKQTEVNDKSNSFKEKLIWKDYFIKSLLLVKELSKDKETQVGAIIIDLETKSIISSGFNGLPRGVVDKENRLTRPDKYMYTIHAELNAILTAQSLGRGIKGKTMLTTLAPCCACTSIICQTGIREVVSPKFDFSHISCGDGYRASIEMLEDCNIKISELDLEKFHEVE</sequence>
<dbReference type="InterPro" id="IPR053827">
    <property type="entry name" value="Gp10_C"/>
</dbReference>
<dbReference type="PROSITE" id="PS00903">
    <property type="entry name" value="CYT_DCMP_DEAMINASES_1"/>
    <property type="match status" value="1"/>
</dbReference>
<protein>
    <recommendedName>
        <fullName evidence="7">dCMP deaminase</fullName>
        <ecNumber evidence="6">3.5.4.12</ecNumber>
    </recommendedName>
    <alternativeName>
        <fullName evidence="7">dCMP deaminase</fullName>
    </alternativeName>
</protein>
<dbReference type="InterPro" id="IPR021283">
    <property type="entry name" value="Phage_Wedge1"/>
</dbReference>
<name>A0A0L7QIV9_9HYME</name>
<dbReference type="GO" id="GO:0008270">
    <property type="term" value="F:zinc ion binding"/>
    <property type="evidence" value="ECO:0007669"/>
    <property type="project" value="InterPro"/>
</dbReference>
<feature type="domain" description="CMP/dCMP-type deaminase" evidence="8">
    <location>
        <begin position="1259"/>
        <end position="1390"/>
    </location>
</feature>
<dbReference type="SUPFAM" id="SSF53955">
    <property type="entry name" value="Lysozyme-like"/>
    <property type="match status" value="1"/>
</dbReference>
<dbReference type="InterPro" id="IPR016192">
    <property type="entry name" value="APOBEC/CMP_deaminase_Zn-bd"/>
</dbReference>
<evidence type="ECO:0000256" key="1">
    <source>
        <dbReference type="ARBA" id="ARBA00006576"/>
    </source>
</evidence>
<keyword evidence="3" id="KW-0545">Nucleotide biosynthesis</keyword>
<evidence type="ECO:0000256" key="2">
    <source>
        <dbReference type="ARBA" id="ARBA00022723"/>
    </source>
</evidence>
<evidence type="ECO:0000256" key="6">
    <source>
        <dbReference type="ARBA" id="ARBA00038938"/>
    </source>
</evidence>
<evidence type="ECO:0000313" key="10">
    <source>
        <dbReference type="Proteomes" id="UP000053825"/>
    </source>
</evidence>
<dbReference type="Proteomes" id="UP000053825">
    <property type="component" value="Unassembled WGS sequence"/>
</dbReference>
<keyword evidence="10" id="KW-1185">Reference proteome</keyword>
<keyword evidence="5" id="KW-0862">Zinc</keyword>
<evidence type="ECO:0000256" key="7">
    <source>
        <dbReference type="ARBA" id="ARBA00041763"/>
    </source>
</evidence>
<dbReference type="PANTHER" id="PTHR11086:SF18">
    <property type="entry name" value="DEOXYCYTIDYLATE DEAMINASE"/>
    <property type="match status" value="1"/>
</dbReference>
<keyword evidence="4" id="KW-0378">Hydrolase</keyword>
<dbReference type="EC" id="3.5.4.12" evidence="6"/>
<dbReference type="GO" id="GO:0005737">
    <property type="term" value="C:cytoplasm"/>
    <property type="evidence" value="ECO:0007669"/>
    <property type="project" value="TreeGrafter"/>
</dbReference>
<reference evidence="9 10" key="1">
    <citation type="submission" date="2015-07" db="EMBL/GenBank/DDBJ databases">
        <title>The genome of Habropoda laboriosa.</title>
        <authorList>
            <person name="Pan H."/>
            <person name="Kapheim K."/>
        </authorList>
    </citation>
    <scope>NUCLEOTIDE SEQUENCE [LARGE SCALE GENOMIC DNA]</scope>
    <source>
        <strain evidence="9">0110345459</strain>
    </source>
</reference>
<dbReference type="Pfam" id="PF10934">
    <property type="entry name" value="Sheath_initiator"/>
    <property type="match status" value="1"/>
</dbReference>